<evidence type="ECO:0000313" key="1">
    <source>
        <dbReference type="EMBL" id="GLQ92559.1"/>
    </source>
</evidence>
<reference evidence="2" key="1">
    <citation type="journal article" date="2019" name="Int. J. Syst. Evol. Microbiol.">
        <title>The Global Catalogue of Microorganisms (GCM) 10K type strain sequencing project: providing services to taxonomists for standard genome sequencing and annotation.</title>
        <authorList>
            <consortium name="The Broad Institute Genomics Platform"/>
            <consortium name="The Broad Institute Genome Sequencing Center for Infectious Disease"/>
            <person name="Wu L."/>
            <person name="Ma J."/>
        </authorList>
    </citation>
    <scope>NUCLEOTIDE SEQUENCE [LARGE SCALE GENOMIC DNA]</scope>
    <source>
        <strain evidence="2">NBRC 111980</strain>
    </source>
</reference>
<accession>A0ABQ5XN10</accession>
<dbReference type="EMBL" id="BSOB01000010">
    <property type="protein sequence ID" value="GLQ92559.1"/>
    <property type="molecule type" value="Genomic_DNA"/>
</dbReference>
<keyword evidence="2" id="KW-1185">Reference proteome</keyword>
<name>A0ABQ5XN10_9GAMM</name>
<comment type="caution">
    <text evidence="1">The sequence shown here is derived from an EMBL/GenBank/DDBJ whole genome shotgun (WGS) entry which is preliminary data.</text>
</comment>
<sequence length="131" mass="13963">MRVMVRIALIVTLVLDLAGCYRIIKMPDIATASVYGPQVSGGSLSPQEVARLSTWMKAHDAGWRGLMGTPPAPIALAIVMRDPSGGQTTLNLFESKDGTATAYFYAPNPASPLERYLSKADVAALRAAVEN</sequence>
<evidence type="ECO:0000313" key="2">
    <source>
        <dbReference type="Proteomes" id="UP001156670"/>
    </source>
</evidence>
<dbReference type="Proteomes" id="UP001156670">
    <property type="component" value="Unassembled WGS sequence"/>
</dbReference>
<proteinExistence type="predicted"/>
<evidence type="ECO:0008006" key="3">
    <source>
        <dbReference type="Google" id="ProtNLM"/>
    </source>
</evidence>
<protein>
    <recommendedName>
        <fullName evidence="3">Lipoprotein</fullName>
    </recommendedName>
</protein>
<organism evidence="1 2">
    <name type="scientific">Dyella acidisoli</name>
    <dbReference type="NCBI Taxonomy" id="1867834"/>
    <lineage>
        <taxon>Bacteria</taxon>
        <taxon>Pseudomonadati</taxon>
        <taxon>Pseudomonadota</taxon>
        <taxon>Gammaproteobacteria</taxon>
        <taxon>Lysobacterales</taxon>
        <taxon>Rhodanobacteraceae</taxon>
        <taxon>Dyella</taxon>
    </lineage>
</organism>
<dbReference type="RefSeq" id="WP_284320279.1">
    <property type="nucleotide sequence ID" value="NZ_BSOB01000010.1"/>
</dbReference>
<gene>
    <name evidence="1" type="ORF">GCM10007901_15100</name>
</gene>